<gene>
    <name evidence="2" type="ORF">Hgul01_03270</name>
</gene>
<protein>
    <submittedName>
        <fullName evidence="2">Uncharacterized protein</fullName>
    </submittedName>
</protein>
<evidence type="ECO:0000256" key="1">
    <source>
        <dbReference type="SAM" id="Phobius"/>
    </source>
</evidence>
<feature type="transmembrane region" description="Helical" evidence="1">
    <location>
        <begin position="110"/>
        <end position="130"/>
    </location>
</feature>
<keyword evidence="3" id="KW-1185">Reference proteome</keyword>
<sequence>MSNEAQSQSRIVEGLTGRLPFLIGGLVGFFSLVLLMRIRYIFHASAQQLDFEGVQAWLIIDAIIVLIIAPLGHTLSHSLGLIVQQQPWQLQRRLIYPRVRPSQALTRRQVIGYLLAPLALNGLLLFGLLIEPLSAYLALWGAVNLGLTTNDLWKVLGVWRFPQSSSFRIHVNHLERTEVGRG</sequence>
<evidence type="ECO:0000313" key="3">
    <source>
        <dbReference type="Proteomes" id="UP001428290"/>
    </source>
</evidence>
<dbReference type="RefSeq" id="WP_345723076.1">
    <property type="nucleotide sequence ID" value="NZ_BAABRU010000011.1"/>
</dbReference>
<reference evidence="2 3" key="1">
    <citation type="submission" date="2024-02" db="EMBL/GenBank/DDBJ databases">
        <title>Herpetosiphon gulosus NBRC 112829.</title>
        <authorList>
            <person name="Ichikawa N."/>
            <person name="Katano-Makiyama Y."/>
            <person name="Hidaka K."/>
        </authorList>
    </citation>
    <scope>NUCLEOTIDE SEQUENCE [LARGE SCALE GENOMIC DNA]</scope>
    <source>
        <strain evidence="2 3">NBRC 112829</strain>
    </source>
</reference>
<dbReference type="InterPro" id="IPR021683">
    <property type="entry name" value="DUF3267"/>
</dbReference>
<keyword evidence="1" id="KW-0812">Transmembrane</keyword>
<accession>A0ABP9X222</accession>
<keyword evidence="1" id="KW-0472">Membrane</keyword>
<organism evidence="2 3">
    <name type="scientific">Herpetosiphon gulosus</name>
    <dbReference type="NCBI Taxonomy" id="1973496"/>
    <lineage>
        <taxon>Bacteria</taxon>
        <taxon>Bacillati</taxon>
        <taxon>Chloroflexota</taxon>
        <taxon>Chloroflexia</taxon>
        <taxon>Herpetosiphonales</taxon>
        <taxon>Herpetosiphonaceae</taxon>
        <taxon>Herpetosiphon</taxon>
    </lineage>
</organism>
<evidence type="ECO:0000313" key="2">
    <source>
        <dbReference type="EMBL" id="GAA5529460.1"/>
    </source>
</evidence>
<keyword evidence="1" id="KW-1133">Transmembrane helix</keyword>
<proteinExistence type="predicted"/>
<feature type="transmembrane region" description="Helical" evidence="1">
    <location>
        <begin position="54"/>
        <end position="83"/>
    </location>
</feature>
<feature type="transmembrane region" description="Helical" evidence="1">
    <location>
        <begin position="21"/>
        <end position="42"/>
    </location>
</feature>
<comment type="caution">
    <text evidence="2">The sequence shown here is derived from an EMBL/GenBank/DDBJ whole genome shotgun (WGS) entry which is preliminary data.</text>
</comment>
<dbReference type="EMBL" id="BAABRU010000011">
    <property type="protein sequence ID" value="GAA5529460.1"/>
    <property type="molecule type" value="Genomic_DNA"/>
</dbReference>
<name>A0ABP9X222_9CHLR</name>
<dbReference type="Proteomes" id="UP001428290">
    <property type="component" value="Unassembled WGS sequence"/>
</dbReference>
<dbReference type="Pfam" id="PF11667">
    <property type="entry name" value="DUF3267"/>
    <property type="match status" value="1"/>
</dbReference>